<reference evidence="1" key="1">
    <citation type="journal article" date="2012" name="BMC Biol.">
        <title>Comprehensive microarray-based analysis for stage-specific larval camouflage pattern-associated genes in the swallowtail butterfly, Papilio xuthus.</title>
        <authorList>
            <person name="Futahashi R."/>
            <person name="Shirataki H."/>
            <person name="Narita T."/>
            <person name="Mita K."/>
            <person name="Fujiwara H."/>
        </authorList>
    </citation>
    <scope>NUCLEOTIDE SEQUENCE</scope>
    <source>
        <tissue evidence="1">Epidermis</tissue>
    </source>
</reference>
<sequence>TQQNVADKLFHVRLTLIYLPNFPLSINLYINSHPSYSLYKTNVYRYDGSQFQFNFDLLERKRLDLI</sequence>
<evidence type="ECO:0000313" key="1">
    <source>
        <dbReference type="EMBL" id="BAM20236.1"/>
    </source>
</evidence>
<organism evidence="1">
    <name type="scientific">Papilio xuthus</name>
    <name type="common">Asian swallowtail butterfly</name>
    <dbReference type="NCBI Taxonomy" id="66420"/>
    <lineage>
        <taxon>Eukaryota</taxon>
        <taxon>Metazoa</taxon>
        <taxon>Ecdysozoa</taxon>
        <taxon>Arthropoda</taxon>
        <taxon>Hexapoda</taxon>
        <taxon>Insecta</taxon>
        <taxon>Pterygota</taxon>
        <taxon>Neoptera</taxon>
        <taxon>Endopterygota</taxon>
        <taxon>Lepidoptera</taxon>
        <taxon>Glossata</taxon>
        <taxon>Ditrysia</taxon>
        <taxon>Papilionoidea</taxon>
        <taxon>Papilionidae</taxon>
        <taxon>Papilioninae</taxon>
        <taxon>Papilio</taxon>
    </lineage>
</organism>
<feature type="non-terminal residue" evidence="1">
    <location>
        <position position="1"/>
    </location>
</feature>
<proteinExistence type="evidence at transcript level"/>
<name>I4DQP6_PAPXU</name>
<protein>
    <submittedName>
        <fullName evidence="1">Uncharacterized protein</fullName>
    </submittedName>
</protein>
<dbReference type="EMBL" id="AK404587">
    <property type="protein sequence ID" value="BAM20236.1"/>
    <property type="molecule type" value="mRNA"/>
</dbReference>
<accession>I4DQP6</accession>
<dbReference type="AlphaFoldDB" id="I4DQP6"/>